<gene>
    <name evidence="1" type="ORF">F511_35652</name>
</gene>
<organism evidence="1 2">
    <name type="scientific">Dorcoceras hygrometricum</name>
    <dbReference type="NCBI Taxonomy" id="472368"/>
    <lineage>
        <taxon>Eukaryota</taxon>
        <taxon>Viridiplantae</taxon>
        <taxon>Streptophyta</taxon>
        <taxon>Embryophyta</taxon>
        <taxon>Tracheophyta</taxon>
        <taxon>Spermatophyta</taxon>
        <taxon>Magnoliopsida</taxon>
        <taxon>eudicotyledons</taxon>
        <taxon>Gunneridae</taxon>
        <taxon>Pentapetalae</taxon>
        <taxon>asterids</taxon>
        <taxon>lamiids</taxon>
        <taxon>Lamiales</taxon>
        <taxon>Gesneriaceae</taxon>
        <taxon>Didymocarpoideae</taxon>
        <taxon>Trichosporeae</taxon>
        <taxon>Loxocarpinae</taxon>
        <taxon>Dorcoceras</taxon>
    </lineage>
</organism>
<sequence>MRIRPPELETSICDVKYHISLPPSLGRPLLSLTSPPPAAALLRPAPPPCAATYVIGLVSITVTRSFRPCQNPSDLLVQIDGVILIPVVDLIRRIYRRLQFKSQFPCDSGWIQAPRRQQGTSSVLRNQLGNKLSANQLGDQLGEKPAQQPAGRNQPRLAVGPQPLWLRNHNSGLAQRIMVKRLATSPHDPLGITDRACKNQSVVVSVQYGPFNPYIPIRSTTIDCIGYPRMSASGESSTTMHRLLHASGSHPIPTPDDPK</sequence>
<dbReference type="Proteomes" id="UP000250235">
    <property type="component" value="Unassembled WGS sequence"/>
</dbReference>
<dbReference type="EMBL" id="KQ986827">
    <property type="protein sequence ID" value="KZV58141.1"/>
    <property type="molecule type" value="Genomic_DNA"/>
</dbReference>
<keyword evidence="2" id="KW-1185">Reference proteome</keyword>
<proteinExistence type="predicted"/>
<reference evidence="1 2" key="1">
    <citation type="journal article" date="2015" name="Proc. Natl. Acad. Sci. U.S.A.">
        <title>The resurrection genome of Boea hygrometrica: A blueprint for survival of dehydration.</title>
        <authorList>
            <person name="Xiao L."/>
            <person name="Yang G."/>
            <person name="Zhang L."/>
            <person name="Yang X."/>
            <person name="Zhao S."/>
            <person name="Ji Z."/>
            <person name="Zhou Q."/>
            <person name="Hu M."/>
            <person name="Wang Y."/>
            <person name="Chen M."/>
            <person name="Xu Y."/>
            <person name="Jin H."/>
            <person name="Xiao X."/>
            <person name="Hu G."/>
            <person name="Bao F."/>
            <person name="Hu Y."/>
            <person name="Wan P."/>
            <person name="Li L."/>
            <person name="Deng X."/>
            <person name="Kuang T."/>
            <person name="Xiang C."/>
            <person name="Zhu J.K."/>
            <person name="Oliver M.J."/>
            <person name="He Y."/>
        </authorList>
    </citation>
    <scope>NUCLEOTIDE SEQUENCE [LARGE SCALE GENOMIC DNA]</scope>
    <source>
        <strain evidence="2">cv. XS01</strain>
    </source>
</reference>
<protein>
    <submittedName>
        <fullName evidence="1">Anaphase-promoting complex subunit 6</fullName>
    </submittedName>
</protein>
<evidence type="ECO:0000313" key="1">
    <source>
        <dbReference type="EMBL" id="KZV58141.1"/>
    </source>
</evidence>
<evidence type="ECO:0000313" key="2">
    <source>
        <dbReference type="Proteomes" id="UP000250235"/>
    </source>
</evidence>
<accession>A0A2Z7DJE1</accession>
<dbReference type="AlphaFoldDB" id="A0A2Z7DJE1"/>
<name>A0A2Z7DJE1_9LAMI</name>